<organism evidence="1">
    <name type="scientific">Oikopleura dioica</name>
    <name type="common">Tunicate</name>
    <dbReference type="NCBI Taxonomy" id="34765"/>
    <lineage>
        <taxon>Eukaryota</taxon>
        <taxon>Metazoa</taxon>
        <taxon>Chordata</taxon>
        <taxon>Tunicata</taxon>
        <taxon>Appendicularia</taxon>
        <taxon>Copelata</taxon>
        <taxon>Oikopleuridae</taxon>
        <taxon>Oikopleura</taxon>
    </lineage>
</organism>
<evidence type="ECO:0000313" key="1">
    <source>
        <dbReference type="EMBL" id="CBY23945.1"/>
    </source>
</evidence>
<dbReference type="InterPro" id="IPR014752">
    <property type="entry name" value="Arrestin-like_C"/>
</dbReference>
<dbReference type="InterPro" id="IPR014848">
    <property type="entry name" value="Rgp1"/>
</dbReference>
<name>E4X4F5_OIKDI</name>
<proteinExistence type="predicted"/>
<gene>
    <name evidence="1" type="ORF">GSOID_T00001280001</name>
</gene>
<evidence type="ECO:0008006" key="3">
    <source>
        <dbReference type="Google" id="ProtNLM"/>
    </source>
</evidence>
<dbReference type="FunCoup" id="E4X4F5">
    <property type="interactions" value="114"/>
</dbReference>
<dbReference type="InParanoid" id="E4X4F5"/>
<dbReference type="AlphaFoldDB" id="E4X4F5"/>
<evidence type="ECO:0000313" key="2">
    <source>
        <dbReference type="Proteomes" id="UP000001307"/>
    </source>
</evidence>
<protein>
    <recommendedName>
        <fullName evidence="3">Arrestin-like N-terminal domain-containing protein</fullName>
    </recommendedName>
</protein>
<accession>E4X4F5</accession>
<sequence>MPVEVFSKLDRGTVYLSGESIDATVTLQNIIGEEDEATDERIAWASIQFHCECSVNQTRITAPTSYELPPSDKEKRSSFPVGTMAPVVFKTEPNIFTIDLRLRANEKKTFSFSEKIPSDAPPSYSGGFVKYCYKMTVALQRVSSKEKAPIHRVRVPFRVLVLYGLSEYHGESNPVPANPFMEEARAQQQPANLLDLASDLLNRITAKRSLNVYRIANGRGLVGSFCINKTSYKLGEDIVACFVLGSYKFKF</sequence>
<dbReference type="OrthoDB" id="1918at2759"/>
<dbReference type="Gene3D" id="2.60.40.640">
    <property type="match status" value="1"/>
</dbReference>
<dbReference type="Pfam" id="PF08737">
    <property type="entry name" value="Rgp1"/>
    <property type="match status" value="1"/>
</dbReference>
<dbReference type="Proteomes" id="UP000001307">
    <property type="component" value="Unassembled WGS sequence"/>
</dbReference>
<reference evidence="1" key="1">
    <citation type="journal article" date="2010" name="Science">
        <title>Plasticity of animal genome architecture unmasked by rapid evolution of a pelagic tunicate.</title>
        <authorList>
            <person name="Denoeud F."/>
            <person name="Henriet S."/>
            <person name="Mungpakdee S."/>
            <person name="Aury J.M."/>
            <person name="Da Silva C."/>
            <person name="Brinkmann H."/>
            <person name="Mikhaleva J."/>
            <person name="Olsen L.C."/>
            <person name="Jubin C."/>
            <person name="Canestro C."/>
            <person name="Bouquet J.M."/>
            <person name="Danks G."/>
            <person name="Poulain J."/>
            <person name="Campsteijn C."/>
            <person name="Adamski M."/>
            <person name="Cross I."/>
            <person name="Yadetie F."/>
            <person name="Muffato M."/>
            <person name="Louis A."/>
            <person name="Butcher S."/>
            <person name="Tsagkogeorga G."/>
            <person name="Konrad A."/>
            <person name="Singh S."/>
            <person name="Jensen M.F."/>
            <person name="Cong E.H."/>
            <person name="Eikeseth-Otteraa H."/>
            <person name="Noel B."/>
            <person name="Anthouard V."/>
            <person name="Porcel B.M."/>
            <person name="Kachouri-Lafond R."/>
            <person name="Nishino A."/>
            <person name="Ugolini M."/>
            <person name="Chourrout P."/>
            <person name="Nishida H."/>
            <person name="Aasland R."/>
            <person name="Huzurbazar S."/>
            <person name="Westhof E."/>
            <person name="Delsuc F."/>
            <person name="Lehrach H."/>
            <person name="Reinhardt R."/>
            <person name="Weissenbach J."/>
            <person name="Roy S.W."/>
            <person name="Artiguenave F."/>
            <person name="Postlethwait J.H."/>
            <person name="Manak J.R."/>
            <person name="Thompson E.M."/>
            <person name="Jaillon O."/>
            <person name="Du Pasquier L."/>
            <person name="Boudinot P."/>
            <person name="Liberles D.A."/>
            <person name="Volff J.N."/>
            <person name="Philippe H."/>
            <person name="Lenhard B."/>
            <person name="Roest Crollius H."/>
            <person name="Wincker P."/>
            <person name="Chourrout D."/>
        </authorList>
    </citation>
    <scope>NUCLEOTIDE SEQUENCE [LARGE SCALE GENOMIC DNA]</scope>
</reference>
<dbReference type="PANTHER" id="PTHR12507">
    <property type="entry name" value="REDUCED GROWTH PHENOTYPE 1 RGP1, YEAST -RELATED"/>
    <property type="match status" value="1"/>
</dbReference>
<keyword evidence="2" id="KW-1185">Reference proteome</keyword>
<dbReference type="EMBL" id="FN653024">
    <property type="protein sequence ID" value="CBY23945.1"/>
    <property type="molecule type" value="Genomic_DNA"/>
</dbReference>